<reference evidence="2" key="2">
    <citation type="submission" date="2022-01" db="EMBL/GenBank/DDBJ databases">
        <authorList>
            <person name="Yamashiro T."/>
            <person name="Shiraishi A."/>
            <person name="Satake H."/>
            <person name="Nakayama K."/>
        </authorList>
    </citation>
    <scope>NUCLEOTIDE SEQUENCE</scope>
</reference>
<evidence type="ECO:0000313" key="3">
    <source>
        <dbReference type="Proteomes" id="UP001151760"/>
    </source>
</evidence>
<gene>
    <name evidence="2" type="ORF">Tco_0875786</name>
</gene>
<organism evidence="2 3">
    <name type="scientific">Tanacetum coccineum</name>
    <dbReference type="NCBI Taxonomy" id="301880"/>
    <lineage>
        <taxon>Eukaryota</taxon>
        <taxon>Viridiplantae</taxon>
        <taxon>Streptophyta</taxon>
        <taxon>Embryophyta</taxon>
        <taxon>Tracheophyta</taxon>
        <taxon>Spermatophyta</taxon>
        <taxon>Magnoliopsida</taxon>
        <taxon>eudicotyledons</taxon>
        <taxon>Gunneridae</taxon>
        <taxon>Pentapetalae</taxon>
        <taxon>asterids</taxon>
        <taxon>campanulids</taxon>
        <taxon>Asterales</taxon>
        <taxon>Asteraceae</taxon>
        <taxon>Asteroideae</taxon>
        <taxon>Anthemideae</taxon>
        <taxon>Anthemidinae</taxon>
        <taxon>Tanacetum</taxon>
    </lineage>
</organism>
<accession>A0ABQ5BQF4</accession>
<evidence type="ECO:0000313" key="2">
    <source>
        <dbReference type="EMBL" id="GJT17080.1"/>
    </source>
</evidence>
<protein>
    <submittedName>
        <fullName evidence="2">Uncharacterized protein</fullName>
    </submittedName>
</protein>
<dbReference type="EMBL" id="BQNB010013527">
    <property type="protein sequence ID" value="GJT17080.1"/>
    <property type="molecule type" value="Genomic_DNA"/>
</dbReference>
<keyword evidence="3" id="KW-1185">Reference proteome</keyword>
<feature type="compositionally biased region" description="Polar residues" evidence="1">
    <location>
        <begin position="54"/>
        <end position="63"/>
    </location>
</feature>
<evidence type="ECO:0000256" key="1">
    <source>
        <dbReference type="SAM" id="MobiDB-lite"/>
    </source>
</evidence>
<dbReference type="Proteomes" id="UP001151760">
    <property type="component" value="Unassembled WGS sequence"/>
</dbReference>
<feature type="compositionally biased region" description="Low complexity" evidence="1">
    <location>
        <begin position="70"/>
        <end position="94"/>
    </location>
</feature>
<comment type="caution">
    <text evidence="2">The sequence shown here is derived from an EMBL/GenBank/DDBJ whole genome shotgun (WGS) entry which is preliminary data.</text>
</comment>
<name>A0ABQ5BQF4_9ASTR</name>
<reference evidence="2" key="1">
    <citation type="journal article" date="2022" name="Int. J. Mol. Sci.">
        <title>Draft Genome of Tanacetum Coccineum: Genomic Comparison of Closely Related Tanacetum-Family Plants.</title>
        <authorList>
            <person name="Yamashiro T."/>
            <person name="Shiraishi A."/>
            <person name="Nakayama K."/>
            <person name="Satake H."/>
        </authorList>
    </citation>
    <scope>NUCLEOTIDE SEQUENCE</scope>
</reference>
<proteinExistence type="predicted"/>
<feature type="region of interest" description="Disordered" evidence="1">
    <location>
        <begin position="1"/>
        <end position="94"/>
    </location>
</feature>
<sequence>MTLRDPNNDSTFSGGGDDEGSAAANSVMPALADGDRGKQTHQSQMPLCSYLEGTRSSVGTTEGSAGARCSFSSPSSSSFSTSSSSLSSSDDSLS</sequence>